<dbReference type="AlphaFoldDB" id="A0A2N3N419"/>
<dbReference type="OrthoDB" id="5391950at2759"/>
<dbReference type="Proteomes" id="UP000233524">
    <property type="component" value="Unassembled WGS sequence"/>
</dbReference>
<sequence length="375" mass="40367">MTELLQPQPQTTPKRKRNRLPASSPYADSSFTFELPTRSLPRSVASSESRDQADAEDLSAQSPAAKVVNQFRSLVVLDSGSGDGKPSASSTSSRTGRTSAAKCGGGPPHTGSLPSSGSIFPSPQGAFNKSTSGVDTDDKARTDGGKTPKITDRFEGTPEDNEGDRLVARKRQRLDESFSGMDPSLPSAQPAPGAENSTPTPSILSTERPTNASTIISEPAQVTAVRPEFPANAHRTTPEAEPPKSKKASRKQHKKPKAMPEKEEEEGAAEPEIVEPIRAALTWREEEITVYDPEDKDDDGTGINGVGFQPPPAVARAIALKKRQQLLTYKKMVDGDARAKRNERRRGRDAAIAKESARRRRVRFLSPEDGVVPPG</sequence>
<feature type="region of interest" description="Disordered" evidence="1">
    <location>
        <begin position="335"/>
        <end position="357"/>
    </location>
</feature>
<feature type="compositionally biased region" description="Basic and acidic residues" evidence="1">
    <location>
        <begin position="335"/>
        <end position="356"/>
    </location>
</feature>
<protein>
    <submittedName>
        <fullName evidence="2">Uncharacterized protein</fullName>
    </submittedName>
</protein>
<feature type="compositionally biased region" description="Polar residues" evidence="1">
    <location>
        <begin position="112"/>
        <end position="134"/>
    </location>
</feature>
<feature type="compositionally biased region" description="Polar residues" evidence="1">
    <location>
        <begin position="1"/>
        <end position="12"/>
    </location>
</feature>
<organism evidence="2 3">
    <name type="scientific">Lomentospora prolificans</name>
    <dbReference type="NCBI Taxonomy" id="41688"/>
    <lineage>
        <taxon>Eukaryota</taxon>
        <taxon>Fungi</taxon>
        <taxon>Dikarya</taxon>
        <taxon>Ascomycota</taxon>
        <taxon>Pezizomycotina</taxon>
        <taxon>Sordariomycetes</taxon>
        <taxon>Hypocreomycetidae</taxon>
        <taxon>Microascales</taxon>
        <taxon>Microascaceae</taxon>
        <taxon>Lomentospora</taxon>
    </lineage>
</organism>
<feature type="region of interest" description="Disordered" evidence="1">
    <location>
        <begin position="1"/>
        <end position="275"/>
    </location>
</feature>
<feature type="compositionally biased region" description="Basic and acidic residues" evidence="1">
    <location>
        <begin position="136"/>
        <end position="156"/>
    </location>
</feature>
<evidence type="ECO:0000313" key="3">
    <source>
        <dbReference type="Proteomes" id="UP000233524"/>
    </source>
</evidence>
<comment type="caution">
    <text evidence="2">The sequence shown here is derived from an EMBL/GenBank/DDBJ whole genome shotgun (WGS) entry which is preliminary data.</text>
</comment>
<feature type="compositionally biased region" description="Basic residues" evidence="1">
    <location>
        <begin position="245"/>
        <end position="257"/>
    </location>
</feature>
<feature type="compositionally biased region" description="Low complexity" evidence="1">
    <location>
        <begin position="87"/>
        <end position="101"/>
    </location>
</feature>
<proteinExistence type="predicted"/>
<gene>
    <name evidence="2" type="ORF">jhhlp_005764</name>
</gene>
<dbReference type="InParanoid" id="A0A2N3N419"/>
<dbReference type="VEuPathDB" id="FungiDB:jhhlp_005764"/>
<dbReference type="EMBL" id="NLAX01000701">
    <property type="protein sequence ID" value="PKS07164.1"/>
    <property type="molecule type" value="Genomic_DNA"/>
</dbReference>
<feature type="compositionally biased region" description="Acidic residues" evidence="1">
    <location>
        <begin position="262"/>
        <end position="273"/>
    </location>
</feature>
<feature type="compositionally biased region" description="Polar residues" evidence="1">
    <location>
        <begin position="195"/>
        <end position="216"/>
    </location>
</feature>
<keyword evidence="3" id="KW-1185">Reference proteome</keyword>
<name>A0A2N3N419_9PEZI</name>
<evidence type="ECO:0000256" key="1">
    <source>
        <dbReference type="SAM" id="MobiDB-lite"/>
    </source>
</evidence>
<evidence type="ECO:0000313" key="2">
    <source>
        <dbReference type="EMBL" id="PKS07164.1"/>
    </source>
</evidence>
<accession>A0A2N3N419</accession>
<dbReference type="STRING" id="41688.A0A2N3N419"/>
<reference evidence="2 3" key="1">
    <citation type="journal article" date="2017" name="G3 (Bethesda)">
        <title>First Draft Genome Sequence of the Pathogenic Fungus Lomentospora prolificans (Formerly Scedosporium prolificans).</title>
        <authorList>
            <person name="Luo R."/>
            <person name="Zimin A."/>
            <person name="Workman R."/>
            <person name="Fan Y."/>
            <person name="Pertea G."/>
            <person name="Grossman N."/>
            <person name="Wear M.P."/>
            <person name="Jia B."/>
            <person name="Miller H."/>
            <person name="Casadevall A."/>
            <person name="Timp W."/>
            <person name="Zhang S.X."/>
            <person name="Salzberg S.L."/>
        </authorList>
    </citation>
    <scope>NUCLEOTIDE SEQUENCE [LARGE SCALE GENOMIC DNA]</scope>
    <source>
        <strain evidence="2 3">JHH-5317</strain>
    </source>
</reference>